<dbReference type="KEGG" id="nev:NTE_01106"/>
<accession>A0A075MV74</accession>
<name>A0A075MV74_9ARCH</name>
<dbReference type="PANTHER" id="PTHR11772:SF46">
    <property type="entry name" value="ASPARAGINE SYNTHETASE DOMAIN-CONTAINING PROTEIN"/>
    <property type="match status" value="1"/>
</dbReference>
<dbReference type="Proteomes" id="UP000028194">
    <property type="component" value="Chromosome"/>
</dbReference>
<evidence type="ECO:0000313" key="4">
    <source>
        <dbReference type="EMBL" id="AIF83179.1"/>
    </source>
</evidence>
<dbReference type="CDD" id="cd01991">
    <property type="entry name" value="Asn_synthase_B_C"/>
    <property type="match status" value="1"/>
</dbReference>
<proteinExistence type="predicted"/>
<dbReference type="GO" id="GO:0006529">
    <property type="term" value="P:asparagine biosynthetic process"/>
    <property type="evidence" value="ECO:0007669"/>
    <property type="project" value="InterPro"/>
</dbReference>
<keyword evidence="4" id="KW-0436">Ligase</keyword>
<sequence length="320" mass="35863">MDYYCDDLVQRLAKAVEKNRADALLLSGGLDSAIIASILKPRYCVTAALGKDAPDLAYARQVAQKYCRVHAEAVFGPEKMVELVDIVVQVFKTFDPIEVRNSCVALAALLRAKEDGYRAVVTGDGGDELFAGYNYLSRYYGDYEKLGQELARLWQVMHFSSRALGEKMGVEVRAPFLDREFAEYAKSMPAGEKVGERDGEKWGKFVLRKCFERDLGGLAWRKKMAQEQGAGTDQFHKYVEDMIDDSTYANRAKIALLEGVKLRSKEHLHYYAMFRSYNPPPKEEAGGCSRRCPECGGCFEWTGKFCRTCGAFPVTPVASL</sequence>
<dbReference type="eggNOG" id="arCOG00071">
    <property type="taxonomic scope" value="Archaea"/>
</dbReference>
<gene>
    <name evidence="4" type="ORF">NTE_01106</name>
</gene>
<dbReference type="eggNOG" id="arCOG04741">
    <property type="taxonomic scope" value="Archaea"/>
</dbReference>
<dbReference type="InterPro" id="IPR001962">
    <property type="entry name" value="Asn_synthase"/>
</dbReference>
<dbReference type="GO" id="GO:0005524">
    <property type="term" value="F:ATP binding"/>
    <property type="evidence" value="ECO:0007669"/>
    <property type="project" value="UniProtKB-KW"/>
</dbReference>
<dbReference type="GO" id="GO:0004066">
    <property type="term" value="F:asparagine synthase (glutamine-hydrolyzing) activity"/>
    <property type="evidence" value="ECO:0007669"/>
    <property type="project" value="UniProtKB-EC"/>
</dbReference>
<dbReference type="InterPro" id="IPR050795">
    <property type="entry name" value="Asn_Synthetase"/>
</dbReference>
<keyword evidence="2" id="KW-0067">ATP-binding</keyword>
<keyword evidence="1" id="KW-0547">Nucleotide-binding</keyword>
<dbReference type="STRING" id="1459636.NTE_01106"/>
<dbReference type="InterPro" id="IPR014729">
    <property type="entry name" value="Rossmann-like_a/b/a_fold"/>
</dbReference>
<keyword evidence="5" id="KW-1185">Reference proteome</keyword>
<dbReference type="Gene3D" id="3.40.50.620">
    <property type="entry name" value="HUPs"/>
    <property type="match status" value="1"/>
</dbReference>
<dbReference type="AlphaFoldDB" id="A0A075MV74"/>
<dbReference type="EC" id="6.3.5.4" evidence="4"/>
<organism evidence="4 5">
    <name type="scientific">Candidatus Nitrososphaera evergladensis SR1</name>
    <dbReference type="NCBI Taxonomy" id="1459636"/>
    <lineage>
        <taxon>Archaea</taxon>
        <taxon>Nitrososphaerota</taxon>
        <taxon>Nitrososphaeria</taxon>
        <taxon>Nitrososphaerales</taxon>
        <taxon>Nitrososphaeraceae</taxon>
        <taxon>Nitrososphaera</taxon>
    </lineage>
</organism>
<dbReference type="HOGENOM" id="CLU_050152_0_0_2"/>
<evidence type="ECO:0000256" key="1">
    <source>
        <dbReference type="ARBA" id="ARBA00022741"/>
    </source>
</evidence>
<feature type="domain" description="Asparagine synthetase" evidence="3">
    <location>
        <begin position="18"/>
        <end position="138"/>
    </location>
</feature>
<feature type="domain" description="Asparagine synthetase" evidence="3">
    <location>
        <begin position="168"/>
        <end position="251"/>
    </location>
</feature>
<protein>
    <submittedName>
        <fullName evidence="4">Asparagine synthase (Glutamine-hydrolyzing)</fullName>
        <ecNumber evidence="4">6.3.5.4</ecNumber>
    </submittedName>
</protein>
<evidence type="ECO:0000313" key="5">
    <source>
        <dbReference type="Proteomes" id="UP000028194"/>
    </source>
</evidence>
<dbReference type="EMBL" id="CP007174">
    <property type="protein sequence ID" value="AIF83179.1"/>
    <property type="molecule type" value="Genomic_DNA"/>
</dbReference>
<evidence type="ECO:0000259" key="3">
    <source>
        <dbReference type="Pfam" id="PF00733"/>
    </source>
</evidence>
<dbReference type="SUPFAM" id="SSF52402">
    <property type="entry name" value="Adenine nucleotide alpha hydrolases-like"/>
    <property type="match status" value="1"/>
</dbReference>
<dbReference type="GO" id="GO:0005829">
    <property type="term" value="C:cytosol"/>
    <property type="evidence" value="ECO:0007669"/>
    <property type="project" value="TreeGrafter"/>
</dbReference>
<dbReference type="OrthoDB" id="8692at2157"/>
<dbReference type="Pfam" id="PF00733">
    <property type="entry name" value="Asn_synthase"/>
    <property type="match status" value="2"/>
</dbReference>
<reference evidence="4 5" key="1">
    <citation type="journal article" date="2014" name="PLoS ONE">
        <title>Genome Sequence of Candidatus Nitrososphaera evergladensis from Group I.1b Enriched from Everglades Soil Reveals Novel Genomic Features of the Ammonia-Oxidizing Archaea.</title>
        <authorList>
            <person name="Zhalnina K.V."/>
            <person name="Dias R."/>
            <person name="Leonard M.T."/>
            <person name="Dorr de Quadros P."/>
            <person name="Camargo F.A."/>
            <person name="Drew J.C."/>
            <person name="Farmerie W.G."/>
            <person name="Daroub S.H."/>
            <person name="Triplett E.W."/>
        </authorList>
    </citation>
    <scope>NUCLEOTIDE SEQUENCE [LARGE SCALE GENOMIC DNA]</scope>
    <source>
        <strain evidence="4 5">SR1</strain>
    </source>
</reference>
<dbReference type="PANTHER" id="PTHR11772">
    <property type="entry name" value="ASPARAGINE SYNTHETASE"/>
    <property type="match status" value="1"/>
</dbReference>
<evidence type="ECO:0000256" key="2">
    <source>
        <dbReference type="ARBA" id="ARBA00022840"/>
    </source>
</evidence>